<gene>
    <name evidence="3" type="ORF">CAUJ_LOCUS1982</name>
</gene>
<dbReference type="EMBL" id="CAJGYM010000003">
    <property type="protein sequence ID" value="CAD6186063.1"/>
    <property type="molecule type" value="Genomic_DNA"/>
</dbReference>
<name>A0A8S1GTV4_9PELO</name>
<dbReference type="GO" id="GO:0005829">
    <property type="term" value="C:cytosol"/>
    <property type="evidence" value="ECO:0007669"/>
    <property type="project" value="TreeGrafter"/>
</dbReference>
<organism evidence="3 4">
    <name type="scientific">Caenorhabditis auriculariae</name>
    <dbReference type="NCBI Taxonomy" id="2777116"/>
    <lineage>
        <taxon>Eukaryota</taxon>
        <taxon>Metazoa</taxon>
        <taxon>Ecdysozoa</taxon>
        <taxon>Nematoda</taxon>
        <taxon>Chromadorea</taxon>
        <taxon>Rhabditida</taxon>
        <taxon>Rhabditina</taxon>
        <taxon>Rhabditomorpha</taxon>
        <taxon>Rhabditoidea</taxon>
        <taxon>Rhabditidae</taxon>
        <taxon>Peloderinae</taxon>
        <taxon>Caenorhabditis</taxon>
    </lineage>
</organism>
<dbReference type="InterPro" id="IPR011989">
    <property type="entry name" value="ARM-like"/>
</dbReference>
<protein>
    <recommendedName>
        <fullName evidence="2">26S proteasome non-ATPase regulatory subunit 5</fullName>
    </recommendedName>
</protein>
<dbReference type="Pfam" id="PF10508">
    <property type="entry name" value="Proteasom_PSMB"/>
    <property type="match status" value="1"/>
</dbReference>
<dbReference type="InterPro" id="IPR016024">
    <property type="entry name" value="ARM-type_fold"/>
</dbReference>
<evidence type="ECO:0000313" key="4">
    <source>
        <dbReference type="Proteomes" id="UP000835052"/>
    </source>
</evidence>
<evidence type="ECO:0000256" key="1">
    <source>
        <dbReference type="ARBA" id="ARBA00006823"/>
    </source>
</evidence>
<dbReference type="Proteomes" id="UP000835052">
    <property type="component" value="Unassembled WGS sequence"/>
</dbReference>
<dbReference type="GO" id="GO:0043248">
    <property type="term" value="P:proteasome assembly"/>
    <property type="evidence" value="ECO:0007669"/>
    <property type="project" value="InterPro"/>
</dbReference>
<sequence>MESESLVGSEAFLELRKKFAASKNQETALEILEQLVSIEHDSVNEDAWLDCKDLLRILFDALPAAFLLEKNQLLFLQVLPKAPANVVSALADLISVKQDAGRILTHSSSAVAIAFARRINHSETYEAVSRLLAPTVSNQLVVDELLDQLKTADSEHKFKIYEVLSESFRVGTFHPNLEPILASIVKELDKSNRDVLTQITAVELLGHAALTSQNSARILEEHGIPDKIYALMMFAKEAPDATYVYPAMDKFPDFPGHIIDSVKHFDLLDASSRELAFESFANLAYTEERKEHLVKTLGAETIKTVLEAYGAAINSGPLELRQKNIEAATVLFENGSDVLCASWFSAIGDPFPHLMISAVKKPFSEFRMAILKFLITLFQYPTIILMFIRLEGFTDWLLNLSTETEFQLACTKKDVVRAILKAAEKDSNLLEGHLVQKLESYLSPPSSSVPTVELAL</sequence>
<keyword evidence="4" id="KW-1185">Reference proteome</keyword>
<reference evidence="3" key="1">
    <citation type="submission" date="2020-10" db="EMBL/GenBank/DDBJ databases">
        <authorList>
            <person name="Kikuchi T."/>
        </authorList>
    </citation>
    <scope>NUCLEOTIDE SEQUENCE</scope>
    <source>
        <strain evidence="3">NKZ352</strain>
    </source>
</reference>
<dbReference type="SUPFAM" id="SSF48371">
    <property type="entry name" value="ARM repeat"/>
    <property type="match status" value="1"/>
</dbReference>
<dbReference type="Gene3D" id="1.25.10.10">
    <property type="entry name" value="Leucine-rich Repeat Variant"/>
    <property type="match status" value="1"/>
</dbReference>
<accession>A0A8S1GTV4</accession>
<evidence type="ECO:0000256" key="2">
    <source>
        <dbReference type="ARBA" id="ARBA00014933"/>
    </source>
</evidence>
<dbReference type="PANTHER" id="PTHR13554:SF10">
    <property type="entry name" value="26S PROTEASOME NON-ATPASE REGULATORY SUBUNIT 5"/>
    <property type="match status" value="1"/>
</dbReference>
<dbReference type="OrthoDB" id="10250600at2759"/>
<comment type="caution">
    <text evidence="3">The sequence shown here is derived from an EMBL/GenBank/DDBJ whole genome shotgun (WGS) entry which is preliminary data.</text>
</comment>
<dbReference type="PANTHER" id="PTHR13554">
    <property type="entry name" value="26S PROTEASOME NON-ATPASE REGULATORY SUBUNIT 5-RELATED"/>
    <property type="match status" value="1"/>
</dbReference>
<dbReference type="AlphaFoldDB" id="A0A8S1GTV4"/>
<dbReference type="InterPro" id="IPR019538">
    <property type="entry name" value="PSMD5"/>
</dbReference>
<proteinExistence type="inferred from homology"/>
<comment type="similarity">
    <text evidence="1">Belongs to the proteasome subunit S5B/HSM3 family.</text>
</comment>
<evidence type="ECO:0000313" key="3">
    <source>
        <dbReference type="EMBL" id="CAD6186063.1"/>
    </source>
</evidence>